<dbReference type="PANTHER" id="PTHR48099:SF5">
    <property type="entry name" value="C-1-TETRAHYDROFOLATE SYNTHASE, CYTOPLASMIC"/>
    <property type="match status" value="1"/>
</dbReference>
<dbReference type="FunFam" id="3.40.50.720:FF:000006">
    <property type="entry name" value="Bifunctional protein FolD"/>
    <property type="match status" value="1"/>
</dbReference>
<evidence type="ECO:0000313" key="14">
    <source>
        <dbReference type="EMBL" id="XBV85164.1"/>
    </source>
</evidence>
<dbReference type="RefSeq" id="WP_350243201.1">
    <property type="nucleotide sequence ID" value="NZ_CP158299.1"/>
</dbReference>
<evidence type="ECO:0000256" key="8">
    <source>
        <dbReference type="ARBA" id="ARBA00023102"/>
    </source>
</evidence>
<dbReference type="NCBIfam" id="NF010770">
    <property type="entry name" value="PRK14173.1"/>
    <property type="match status" value="1"/>
</dbReference>
<keyword evidence="10 11" id="KW-0511">Multifunctional enzyme</keyword>
<evidence type="ECO:0000256" key="5">
    <source>
        <dbReference type="ARBA" id="ARBA00022801"/>
    </source>
</evidence>
<evidence type="ECO:0000256" key="7">
    <source>
        <dbReference type="ARBA" id="ARBA00023002"/>
    </source>
</evidence>
<comment type="subunit">
    <text evidence="2 11">Homodimer.</text>
</comment>
<feature type="binding site" evidence="11">
    <location>
        <begin position="162"/>
        <end position="164"/>
    </location>
    <ligand>
        <name>NADP(+)</name>
        <dbReference type="ChEBI" id="CHEBI:58349"/>
    </ligand>
</feature>
<proteinExistence type="inferred from homology"/>
<dbReference type="CDD" id="cd01080">
    <property type="entry name" value="NAD_bind_m-THF_DH_Cyclohyd"/>
    <property type="match status" value="1"/>
</dbReference>
<comment type="catalytic activity">
    <reaction evidence="11">
        <text>(6R)-5,10-methylene-5,6,7,8-tetrahydrofolate + NADP(+) = (6R)-5,10-methenyltetrahydrofolate + NADPH</text>
        <dbReference type="Rhea" id="RHEA:22812"/>
        <dbReference type="ChEBI" id="CHEBI:15636"/>
        <dbReference type="ChEBI" id="CHEBI:57455"/>
        <dbReference type="ChEBI" id="CHEBI:57783"/>
        <dbReference type="ChEBI" id="CHEBI:58349"/>
        <dbReference type="EC" id="1.5.1.5"/>
    </reaction>
</comment>
<organism evidence="14">
    <name type="scientific">Deinococcus sonorensis KR-87</name>
    <dbReference type="NCBI Taxonomy" id="694439"/>
    <lineage>
        <taxon>Bacteria</taxon>
        <taxon>Thermotogati</taxon>
        <taxon>Deinococcota</taxon>
        <taxon>Deinococci</taxon>
        <taxon>Deinococcales</taxon>
        <taxon>Deinococcaceae</taxon>
        <taxon>Deinococcus</taxon>
    </lineage>
</organism>
<reference evidence="14" key="1">
    <citation type="submission" date="2024-06" db="EMBL/GenBank/DDBJ databases">
        <title>Draft Genome Sequence of Deinococcus sonorensis Type Strain KR-87, a Biofilm Producing Representative of the Genus Deinococcus.</title>
        <authorList>
            <person name="Boren L.S."/>
            <person name="Grosso R.A."/>
            <person name="Hugenberg-Cox A.N."/>
            <person name="Hill J.T.E."/>
            <person name="Albert C.M."/>
            <person name="Tuohy J.M."/>
        </authorList>
    </citation>
    <scope>NUCLEOTIDE SEQUENCE</scope>
    <source>
        <strain evidence="14">KR-87</strain>
    </source>
</reference>
<evidence type="ECO:0000256" key="1">
    <source>
        <dbReference type="ARBA" id="ARBA00004777"/>
    </source>
</evidence>
<dbReference type="PANTHER" id="PTHR48099">
    <property type="entry name" value="C-1-TETRAHYDROFOLATE SYNTHASE, CYTOPLASMIC-RELATED"/>
    <property type="match status" value="1"/>
</dbReference>
<evidence type="ECO:0000256" key="11">
    <source>
        <dbReference type="HAMAP-Rule" id="MF_01576"/>
    </source>
</evidence>
<evidence type="ECO:0000256" key="9">
    <source>
        <dbReference type="ARBA" id="ARBA00023167"/>
    </source>
</evidence>
<dbReference type="InterPro" id="IPR020630">
    <property type="entry name" value="THF_DH/CycHdrlase_cat_dom"/>
</dbReference>
<keyword evidence="8 11" id="KW-0368">Histidine biosynthesis</keyword>
<keyword evidence="4 11" id="KW-0658">Purine biosynthesis</keyword>
<dbReference type="SUPFAM" id="SSF53223">
    <property type="entry name" value="Aminoacid dehydrogenase-like, N-terminal domain"/>
    <property type="match status" value="1"/>
</dbReference>
<keyword evidence="11" id="KW-0028">Amino-acid biosynthesis</keyword>
<keyword evidence="6 11" id="KW-0521">NADP</keyword>
<dbReference type="InterPro" id="IPR000672">
    <property type="entry name" value="THF_DH/CycHdrlase"/>
</dbReference>
<sequence>MSARLLHGPPAADSLLAQVRQRLQRLSRPASLHVIRLGDDPASVSYVRLKDRQARALGLHSEVHVLPETTSQQELLQLVERLNLDPQVSGLLVQLPLPPHIQVSTVQRAIDPAKDVDGLHPHNVGRLWSGDPGLTPCTPAGILHLMDHYGLPVAGQRAVIVGRSTIVGRPLAAMLLARDATVTLAHSRTPDLHEVTSQAPLLIVATGVPGLITAGMVQPGATVIDVGVNRVPSTDGKVHLQGDVHPDVREVAGALTPVPGGVGPLTVAQLMLNTVLAAEGLQA</sequence>
<comment type="catalytic activity">
    <reaction evidence="11">
        <text>(6R)-5,10-methenyltetrahydrofolate + H2O = (6R)-10-formyltetrahydrofolate + H(+)</text>
        <dbReference type="Rhea" id="RHEA:23700"/>
        <dbReference type="ChEBI" id="CHEBI:15377"/>
        <dbReference type="ChEBI" id="CHEBI:15378"/>
        <dbReference type="ChEBI" id="CHEBI:57455"/>
        <dbReference type="ChEBI" id="CHEBI:195366"/>
        <dbReference type="EC" id="3.5.4.9"/>
    </reaction>
</comment>
<keyword evidence="9 11" id="KW-0486">Methionine biosynthesis</keyword>
<comment type="caution">
    <text evidence="11">Lacks conserved residue(s) required for the propagation of feature annotation.</text>
</comment>
<dbReference type="PROSITE" id="PS00766">
    <property type="entry name" value="THF_DHG_CYH_1"/>
    <property type="match status" value="1"/>
</dbReference>
<evidence type="ECO:0000256" key="10">
    <source>
        <dbReference type="ARBA" id="ARBA00023268"/>
    </source>
</evidence>
<dbReference type="Gene3D" id="3.40.50.10860">
    <property type="entry name" value="Leucine Dehydrogenase, chain A, domain 1"/>
    <property type="match status" value="1"/>
</dbReference>
<evidence type="ECO:0000256" key="4">
    <source>
        <dbReference type="ARBA" id="ARBA00022755"/>
    </source>
</evidence>
<dbReference type="FunFam" id="3.40.50.10860:FF:000005">
    <property type="entry name" value="C-1-tetrahydrofolate synthase, cytoplasmic, putative"/>
    <property type="match status" value="1"/>
</dbReference>
<evidence type="ECO:0000256" key="2">
    <source>
        <dbReference type="ARBA" id="ARBA00011738"/>
    </source>
</evidence>
<comment type="pathway">
    <text evidence="1 11">One-carbon metabolism; tetrahydrofolate interconversion.</text>
</comment>
<evidence type="ECO:0000259" key="12">
    <source>
        <dbReference type="Pfam" id="PF00763"/>
    </source>
</evidence>
<dbReference type="GO" id="GO:0035999">
    <property type="term" value="P:tetrahydrofolate interconversion"/>
    <property type="evidence" value="ECO:0007669"/>
    <property type="project" value="UniProtKB-UniRule"/>
</dbReference>
<dbReference type="SUPFAM" id="SSF51735">
    <property type="entry name" value="NAD(P)-binding Rossmann-fold domains"/>
    <property type="match status" value="1"/>
</dbReference>
<keyword evidence="5 11" id="KW-0378">Hydrolase</keyword>
<keyword evidence="3 11" id="KW-0554">One-carbon metabolism</keyword>
<dbReference type="KEGG" id="dsc:ABOD76_17230"/>
<dbReference type="PRINTS" id="PR00085">
    <property type="entry name" value="THFDHDRGNASE"/>
</dbReference>
<accession>A0AAU7U9K0</accession>
<protein>
    <recommendedName>
        <fullName evidence="11">Bifunctional protein FolD</fullName>
    </recommendedName>
    <domain>
        <recommendedName>
            <fullName evidence="11">Methylenetetrahydrofolate dehydrogenase</fullName>
            <ecNumber evidence="11">1.5.1.5</ecNumber>
        </recommendedName>
    </domain>
    <domain>
        <recommendedName>
            <fullName evidence="11">Methenyltetrahydrofolate cyclohydrolase</fullName>
            <ecNumber evidence="11">3.5.4.9</ecNumber>
        </recommendedName>
    </domain>
</protein>
<dbReference type="EMBL" id="CP158299">
    <property type="protein sequence ID" value="XBV85164.1"/>
    <property type="molecule type" value="Genomic_DNA"/>
</dbReference>
<dbReference type="EC" id="3.5.4.9" evidence="11"/>
<comment type="similarity">
    <text evidence="11">Belongs to the tetrahydrofolate dehydrogenase/cyclohydrolase family.</text>
</comment>
<dbReference type="GO" id="GO:0000105">
    <property type="term" value="P:L-histidine biosynthetic process"/>
    <property type="evidence" value="ECO:0007669"/>
    <property type="project" value="UniProtKB-KW"/>
</dbReference>
<dbReference type="GO" id="GO:0006164">
    <property type="term" value="P:purine nucleotide biosynthetic process"/>
    <property type="evidence" value="ECO:0007669"/>
    <property type="project" value="UniProtKB-KW"/>
</dbReference>
<dbReference type="HAMAP" id="MF_01576">
    <property type="entry name" value="THF_DHG_CYH"/>
    <property type="match status" value="1"/>
</dbReference>
<dbReference type="GO" id="GO:0004488">
    <property type="term" value="F:methylenetetrahydrofolate dehydrogenase (NADP+) activity"/>
    <property type="evidence" value="ECO:0007669"/>
    <property type="project" value="UniProtKB-UniRule"/>
</dbReference>
<dbReference type="EC" id="1.5.1.5" evidence="11"/>
<name>A0AAU7U9K0_9DEIO</name>
<dbReference type="GO" id="GO:0005829">
    <property type="term" value="C:cytosol"/>
    <property type="evidence" value="ECO:0007669"/>
    <property type="project" value="TreeGrafter"/>
</dbReference>
<dbReference type="GO" id="GO:0004477">
    <property type="term" value="F:methenyltetrahydrofolate cyclohydrolase activity"/>
    <property type="evidence" value="ECO:0007669"/>
    <property type="project" value="UniProtKB-UniRule"/>
</dbReference>
<dbReference type="GO" id="GO:0009086">
    <property type="term" value="P:methionine biosynthetic process"/>
    <property type="evidence" value="ECO:0007669"/>
    <property type="project" value="UniProtKB-KW"/>
</dbReference>
<feature type="binding site" evidence="11">
    <location>
        <position position="228"/>
    </location>
    <ligand>
        <name>NADP(+)</name>
        <dbReference type="ChEBI" id="CHEBI:58349"/>
    </ligand>
</feature>
<dbReference type="Pfam" id="PF02882">
    <property type="entry name" value="THF_DHG_CYH_C"/>
    <property type="match status" value="1"/>
</dbReference>
<evidence type="ECO:0000256" key="3">
    <source>
        <dbReference type="ARBA" id="ARBA00022563"/>
    </source>
</evidence>
<dbReference type="InterPro" id="IPR020631">
    <property type="entry name" value="THF_DH/CycHdrlase_NAD-bd_dom"/>
</dbReference>
<feature type="domain" description="Tetrahydrofolate dehydrogenase/cyclohydrolase NAD(P)-binding" evidence="13">
    <location>
        <begin position="136"/>
        <end position="279"/>
    </location>
</feature>
<keyword evidence="7 11" id="KW-0560">Oxidoreductase</keyword>
<dbReference type="Gene3D" id="3.40.50.720">
    <property type="entry name" value="NAD(P)-binding Rossmann-like Domain"/>
    <property type="match status" value="1"/>
</dbReference>
<evidence type="ECO:0000259" key="13">
    <source>
        <dbReference type="Pfam" id="PF02882"/>
    </source>
</evidence>
<dbReference type="Pfam" id="PF00763">
    <property type="entry name" value="THF_DHG_CYH"/>
    <property type="match status" value="1"/>
</dbReference>
<dbReference type="InterPro" id="IPR036291">
    <property type="entry name" value="NAD(P)-bd_dom_sf"/>
</dbReference>
<evidence type="ECO:0000256" key="6">
    <source>
        <dbReference type="ARBA" id="ARBA00022857"/>
    </source>
</evidence>
<dbReference type="AlphaFoldDB" id="A0AAU7U9K0"/>
<gene>
    <name evidence="11" type="primary">folD</name>
    <name evidence="14" type="ORF">ABOD76_17230</name>
</gene>
<dbReference type="InterPro" id="IPR046346">
    <property type="entry name" value="Aminoacid_DH-like_N_sf"/>
</dbReference>
<dbReference type="InterPro" id="IPR020867">
    <property type="entry name" value="THF_DH/CycHdrlase_CS"/>
</dbReference>
<feature type="domain" description="Tetrahydrofolate dehydrogenase/cyclohydrolase catalytic" evidence="12">
    <location>
        <begin position="7"/>
        <end position="117"/>
    </location>
</feature>
<comment type="function">
    <text evidence="11">Catalyzes the oxidation of 5,10-methylenetetrahydrofolate to 5,10-methenyltetrahydrofolate and then the hydrolysis of 5,10-methenyltetrahydrofolate to 10-formyltetrahydrofolate.</text>
</comment>